<evidence type="ECO:0000313" key="2">
    <source>
        <dbReference type="Proteomes" id="UP001597045"/>
    </source>
</evidence>
<accession>A0ABW3M7J0</accession>
<name>A0ABW3M7J0_9PSEU</name>
<reference evidence="2" key="1">
    <citation type="journal article" date="2019" name="Int. J. Syst. Evol. Microbiol.">
        <title>The Global Catalogue of Microorganisms (GCM) 10K type strain sequencing project: providing services to taxonomists for standard genome sequencing and annotation.</title>
        <authorList>
            <consortium name="The Broad Institute Genomics Platform"/>
            <consortium name="The Broad Institute Genome Sequencing Center for Infectious Disease"/>
            <person name="Wu L."/>
            <person name="Ma J."/>
        </authorList>
    </citation>
    <scope>NUCLEOTIDE SEQUENCE [LARGE SCALE GENOMIC DNA]</scope>
    <source>
        <strain evidence="2">JCM 31486</strain>
    </source>
</reference>
<evidence type="ECO:0008006" key="3">
    <source>
        <dbReference type="Google" id="ProtNLM"/>
    </source>
</evidence>
<evidence type="ECO:0000313" key="1">
    <source>
        <dbReference type="EMBL" id="MFD1045589.1"/>
    </source>
</evidence>
<dbReference type="EMBL" id="JBHTIS010000347">
    <property type="protein sequence ID" value="MFD1045589.1"/>
    <property type="molecule type" value="Genomic_DNA"/>
</dbReference>
<proteinExistence type="predicted"/>
<dbReference type="Proteomes" id="UP001597045">
    <property type="component" value="Unassembled WGS sequence"/>
</dbReference>
<sequence>MNYNEQAKQLADAKAEYAWLAAAPAHVLQQALMDLDRACREHGAFRVKWRSARGWSPSFRFPAGNKITVEQLGRRWGRVKLPKLGWVRFRWSRAPGGTIRSATISRDGRQWYVSFL</sequence>
<protein>
    <recommendedName>
        <fullName evidence="3">Transposase</fullName>
    </recommendedName>
</protein>
<comment type="caution">
    <text evidence="1">The sequence shown here is derived from an EMBL/GenBank/DDBJ whole genome shotgun (WGS) entry which is preliminary data.</text>
</comment>
<keyword evidence="2" id="KW-1185">Reference proteome</keyword>
<gene>
    <name evidence="1" type="ORF">ACFQ1S_08375</name>
</gene>
<organism evidence="1 2">
    <name type="scientific">Kibdelosporangium lantanae</name>
    <dbReference type="NCBI Taxonomy" id="1497396"/>
    <lineage>
        <taxon>Bacteria</taxon>
        <taxon>Bacillati</taxon>
        <taxon>Actinomycetota</taxon>
        <taxon>Actinomycetes</taxon>
        <taxon>Pseudonocardiales</taxon>
        <taxon>Pseudonocardiaceae</taxon>
        <taxon>Kibdelosporangium</taxon>
    </lineage>
</organism>